<name>A0A3D4T1L2_9CORY</name>
<accession>A0A3D4T1L2</accession>
<comment type="caution">
    <text evidence="2">The sequence shown here is derived from an EMBL/GenBank/DDBJ whole genome shotgun (WGS) entry which is preliminary data.</text>
</comment>
<feature type="region of interest" description="Disordered" evidence="1">
    <location>
        <begin position="68"/>
        <end position="87"/>
    </location>
</feature>
<gene>
    <name evidence="2" type="ORF">DIW82_11740</name>
</gene>
<dbReference type="AlphaFoldDB" id="A0A3D4T1L2"/>
<dbReference type="Proteomes" id="UP000261739">
    <property type="component" value="Unassembled WGS sequence"/>
</dbReference>
<dbReference type="STRING" id="863239.GCA_000213935_00517"/>
<dbReference type="Pfam" id="PF10969">
    <property type="entry name" value="DUF2771"/>
    <property type="match status" value="1"/>
</dbReference>
<proteinExistence type="predicted"/>
<dbReference type="InterPro" id="IPR024495">
    <property type="entry name" value="DUF2771"/>
</dbReference>
<evidence type="ECO:0000313" key="2">
    <source>
        <dbReference type="EMBL" id="HCT15419.1"/>
    </source>
</evidence>
<reference evidence="2 3" key="1">
    <citation type="journal article" date="2018" name="Nat. Biotechnol.">
        <title>A standardized bacterial taxonomy based on genome phylogeny substantially revises the tree of life.</title>
        <authorList>
            <person name="Parks D.H."/>
            <person name="Chuvochina M."/>
            <person name="Waite D.W."/>
            <person name="Rinke C."/>
            <person name="Skarshewski A."/>
            <person name="Chaumeil P.A."/>
            <person name="Hugenholtz P."/>
        </authorList>
    </citation>
    <scope>NUCLEOTIDE SEQUENCE [LARGE SCALE GENOMIC DNA]</scope>
    <source>
        <strain evidence="2">UBA11247</strain>
    </source>
</reference>
<dbReference type="EMBL" id="DQID01000302">
    <property type="protein sequence ID" value="HCT15419.1"/>
    <property type="molecule type" value="Genomic_DNA"/>
</dbReference>
<evidence type="ECO:0000256" key="1">
    <source>
        <dbReference type="SAM" id="MobiDB-lite"/>
    </source>
</evidence>
<feature type="non-terminal residue" evidence="2">
    <location>
        <position position="1"/>
    </location>
</feature>
<evidence type="ECO:0000313" key="3">
    <source>
        <dbReference type="Proteomes" id="UP000261739"/>
    </source>
</evidence>
<sequence>EQEIAPYSVCAIGQQDCKPGEPTTLSIPADGEVTLKLPGNVSDGEWQLLQIYDDPGANVDHTYTANEKSEVTVKGSSDQTAADGTHPRLAVAEIHTWALGEQDGEEQGYTVVWSVAAQ</sequence>
<organism evidence="2 3">
    <name type="scientific">Corynebacterium nuruki</name>
    <dbReference type="NCBI Taxonomy" id="1032851"/>
    <lineage>
        <taxon>Bacteria</taxon>
        <taxon>Bacillati</taxon>
        <taxon>Actinomycetota</taxon>
        <taxon>Actinomycetes</taxon>
        <taxon>Mycobacteriales</taxon>
        <taxon>Corynebacteriaceae</taxon>
        <taxon>Corynebacterium</taxon>
    </lineage>
</organism>
<protein>
    <submittedName>
        <fullName evidence="2">DUF2771 domain-containing protein</fullName>
    </submittedName>
</protein>